<dbReference type="GO" id="GO:0005739">
    <property type="term" value="C:mitochondrion"/>
    <property type="evidence" value="ECO:0007669"/>
    <property type="project" value="UniProtKB-SubCell"/>
</dbReference>
<dbReference type="PANTHER" id="PTHR28163">
    <property type="entry name" value="PROTEIN PET117 HOMOLOG, MITOCHONDRIAL"/>
    <property type="match status" value="1"/>
</dbReference>
<dbReference type="RefSeq" id="XP_025768488.1">
    <property type="nucleotide sequence ID" value="XM_025912703.1"/>
</dbReference>
<feature type="chain" id="PRO_5028303055" evidence="5">
    <location>
        <begin position="22"/>
        <end position="81"/>
    </location>
</feature>
<gene>
    <name evidence="7" type="primary">PET117</name>
</gene>
<dbReference type="AlphaFoldDB" id="A0A6P6GYN5"/>
<dbReference type="CTD" id="100303755"/>
<protein>
    <submittedName>
        <fullName evidence="7">LOW QUALITY PROTEIN: protein PET117 homolog, mitochondrial</fullName>
    </submittedName>
</protein>
<organism evidence="6 7">
    <name type="scientific">Puma concolor</name>
    <name type="common">Mountain lion</name>
    <name type="synonym">Felis concolor</name>
    <dbReference type="NCBI Taxonomy" id="9696"/>
    <lineage>
        <taxon>Eukaryota</taxon>
        <taxon>Metazoa</taxon>
        <taxon>Chordata</taxon>
        <taxon>Craniata</taxon>
        <taxon>Vertebrata</taxon>
        <taxon>Euteleostomi</taxon>
        <taxon>Mammalia</taxon>
        <taxon>Eutheria</taxon>
        <taxon>Laurasiatheria</taxon>
        <taxon>Carnivora</taxon>
        <taxon>Feliformia</taxon>
        <taxon>Felidae</taxon>
        <taxon>Felinae</taxon>
        <taxon>Puma</taxon>
    </lineage>
</organism>
<dbReference type="KEGG" id="pcoo:112848893"/>
<name>A0A6P6GYN5_PUMCO</name>
<keyword evidence="4" id="KW-0496">Mitochondrion</keyword>
<evidence type="ECO:0000313" key="7">
    <source>
        <dbReference type="RefSeq" id="XP_025768488.1"/>
    </source>
</evidence>
<evidence type="ECO:0000256" key="2">
    <source>
        <dbReference type="ARBA" id="ARBA00008197"/>
    </source>
</evidence>
<comment type="similarity">
    <text evidence="2">Belongs to the PET117 family.</text>
</comment>
<evidence type="ECO:0000313" key="6">
    <source>
        <dbReference type="Proteomes" id="UP000515131"/>
    </source>
</evidence>
<keyword evidence="3" id="KW-0809">Transit peptide</keyword>
<evidence type="ECO:0000256" key="3">
    <source>
        <dbReference type="ARBA" id="ARBA00022946"/>
    </source>
</evidence>
<accession>A0A6P6GYN5</accession>
<keyword evidence="5" id="KW-0732">Signal</keyword>
<evidence type="ECO:0000256" key="4">
    <source>
        <dbReference type="ARBA" id="ARBA00023128"/>
    </source>
</evidence>
<sequence length="81" mass="8966">MSRSLKVVLGLSVVLMGATVARVHLKQWQDLQRLHGGVIGDIERQIGKKENISLLGEQIILTEQLEAETEKMIVSKGSQKT</sequence>
<evidence type="ECO:0000256" key="5">
    <source>
        <dbReference type="SAM" id="SignalP"/>
    </source>
</evidence>
<dbReference type="GeneID" id="112848893"/>
<dbReference type="GO" id="GO:0033617">
    <property type="term" value="P:mitochondrial respiratory chain complex IV assembly"/>
    <property type="evidence" value="ECO:0007669"/>
    <property type="project" value="TreeGrafter"/>
</dbReference>
<feature type="signal peptide" evidence="5">
    <location>
        <begin position="1"/>
        <end position="21"/>
    </location>
</feature>
<reference evidence="7" key="1">
    <citation type="submission" date="2025-08" db="UniProtKB">
        <authorList>
            <consortium name="RefSeq"/>
        </authorList>
    </citation>
    <scope>IDENTIFICATION</scope>
    <source>
        <tissue evidence="7">Blood</tissue>
    </source>
</reference>
<keyword evidence="6" id="KW-1185">Reference proteome</keyword>
<dbReference type="PANTHER" id="PTHR28163:SF1">
    <property type="entry name" value="PROTEIN PET117 HOMOLOG, MITOCHONDRIAL"/>
    <property type="match status" value="1"/>
</dbReference>
<dbReference type="Pfam" id="PF15786">
    <property type="entry name" value="PET117"/>
    <property type="match status" value="1"/>
</dbReference>
<dbReference type="Proteomes" id="UP000515131">
    <property type="component" value="Unplaced"/>
</dbReference>
<comment type="subcellular location">
    <subcellularLocation>
        <location evidence="1">Mitochondrion</location>
    </subcellularLocation>
</comment>
<evidence type="ECO:0000256" key="1">
    <source>
        <dbReference type="ARBA" id="ARBA00004173"/>
    </source>
</evidence>
<dbReference type="InterPro" id="IPR031568">
    <property type="entry name" value="Pet117"/>
</dbReference>
<proteinExistence type="inferred from homology"/>